<dbReference type="EMBL" id="JABFTP020000124">
    <property type="protein sequence ID" value="KAL3279654.1"/>
    <property type="molecule type" value="Genomic_DNA"/>
</dbReference>
<feature type="compositionally biased region" description="Basic and acidic residues" evidence="1">
    <location>
        <begin position="70"/>
        <end position="83"/>
    </location>
</feature>
<evidence type="ECO:0000313" key="3">
    <source>
        <dbReference type="Proteomes" id="UP001516400"/>
    </source>
</evidence>
<evidence type="ECO:0000256" key="1">
    <source>
        <dbReference type="SAM" id="MobiDB-lite"/>
    </source>
</evidence>
<proteinExistence type="predicted"/>
<dbReference type="AlphaFoldDB" id="A0ABD2NLZ0"/>
<accession>A0ABD2NLZ0</accession>
<evidence type="ECO:0000313" key="2">
    <source>
        <dbReference type="EMBL" id="KAL3279654.1"/>
    </source>
</evidence>
<keyword evidence="3" id="KW-1185">Reference proteome</keyword>
<organism evidence="2 3">
    <name type="scientific">Cryptolaemus montrouzieri</name>
    <dbReference type="NCBI Taxonomy" id="559131"/>
    <lineage>
        <taxon>Eukaryota</taxon>
        <taxon>Metazoa</taxon>
        <taxon>Ecdysozoa</taxon>
        <taxon>Arthropoda</taxon>
        <taxon>Hexapoda</taxon>
        <taxon>Insecta</taxon>
        <taxon>Pterygota</taxon>
        <taxon>Neoptera</taxon>
        <taxon>Endopterygota</taxon>
        <taxon>Coleoptera</taxon>
        <taxon>Polyphaga</taxon>
        <taxon>Cucujiformia</taxon>
        <taxon>Coccinelloidea</taxon>
        <taxon>Coccinellidae</taxon>
        <taxon>Scymninae</taxon>
        <taxon>Scymnini</taxon>
        <taxon>Cryptolaemus</taxon>
    </lineage>
</organism>
<sequence length="83" mass="9896">MNCFVDNLEFVEMNETNGRVEDMEERIEMRIFKKLVEIVRWEVECQLGMHKIEVDTEEIVAHKKNSPIDGQRDIETKRRQATS</sequence>
<protein>
    <submittedName>
        <fullName evidence="2">Uncharacterized protein</fullName>
    </submittedName>
</protein>
<feature type="region of interest" description="Disordered" evidence="1">
    <location>
        <begin position="63"/>
        <end position="83"/>
    </location>
</feature>
<name>A0ABD2NLZ0_9CUCU</name>
<reference evidence="2 3" key="1">
    <citation type="journal article" date="2021" name="BMC Biol.">
        <title>Horizontally acquired antibacterial genes associated with adaptive radiation of ladybird beetles.</title>
        <authorList>
            <person name="Li H.S."/>
            <person name="Tang X.F."/>
            <person name="Huang Y.H."/>
            <person name="Xu Z.Y."/>
            <person name="Chen M.L."/>
            <person name="Du X.Y."/>
            <person name="Qiu B.Y."/>
            <person name="Chen P.T."/>
            <person name="Zhang W."/>
            <person name="Slipinski A."/>
            <person name="Escalona H.E."/>
            <person name="Waterhouse R.M."/>
            <person name="Zwick A."/>
            <person name="Pang H."/>
        </authorList>
    </citation>
    <scope>NUCLEOTIDE SEQUENCE [LARGE SCALE GENOMIC DNA]</scope>
    <source>
        <strain evidence="2">SYSU2018</strain>
    </source>
</reference>
<comment type="caution">
    <text evidence="2">The sequence shown here is derived from an EMBL/GenBank/DDBJ whole genome shotgun (WGS) entry which is preliminary data.</text>
</comment>
<gene>
    <name evidence="2" type="ORF">HHI36_017160</name>
</gene>
<dbReference type="Proteomes" id="UP001516400">
    <property type="component" value="Unassembled WGS sequence"/>
</dbReference>